<dbReference type="InterPro" id="IPR050643">
    <property type="entry name" value="Periplasmic_pilus_chap"/>
</dbReference>
<protein>
    <recommendedName>
        <fullName evidence="1">Pili assembly chaperone N-terminal domain-containing protein</fullName>
    </recommendedName>
</protein>
<evidence type="ECO:0000313" key="2">
    <source>
        <dbReference type="EMBL" id="AMU91458.1"/>
    </source>
</evidence>
<proteinExistence type="predicted"/>
<dbReference type="PANTHER" id="PTHR30251">
    <property type="entry name" value="PILUS ASSEMBLY CHAPERONE"/>
    <property type="match status" value="1"/>
</dbReference>
<organism evidence="2 3">
    <name type="scientific">Sphingopyxis macrogoltabida</name>
    <name type="common">Sphingomonas macrogoltabidus</name>
    <dbReference type="NCBI Taxonomy" id="33050"/>
    <lineage>
        <taxon>Bacteria</taxon>
        <taxon>Pseudomonadati</taxon>
        <taxon>Pseudomonadota</taxon>
        <taxon>Alphaproteobacteria</taxon>
        <taxon>Sphingomonadales</taxon>
        <taxon>Sphingomonadaceae</taxon>
        <taxon>Sphingopyxis</taxon>
    </lineage>
</organism>
<dbReference type="KEGG" id="smaz:LH19_20250"/>
<dbReference type="GO" id="GO:0071555">
    <property type="term" value="P:cell wall organization"/>
    <property type="evidence" value="ECO:0007669"/>
    <property type="project" value="InterPro"/>
</dbReference>
<evidence type="ECO:0000259" key="1">
    <source>
        <dbReference type="Pfam" id="PF00345"/>
    </source>
</evidence>
<keyword evidence="3" id="KW-1185">Reference proteome</keyword>
<dbReference type="AlphaFoldDB" id="A0AAC9AX65"/>
<dbReference type="RefSeq" id="WP_054731509.1">
    <property type="nucleotide sequence ID" value="NZ_CP009429.1"/>
</dbReference>
<sequence length="253" mass="27118">MKRAYLPVVLLIVAIVMLLIAPRPAAARQPGSILIWPINPVIEGDDRAAALWLENPGKTPVTLQIRVYAWAQHDGRDAYAPQDEVLGTPPIVSIQPGERQLVRLTRTTPPPTVAEKPYRVVVDEIPTSDAPTAPGAAVSFRMRYSLPLFSYAGGEARKGKAKAPPPPALGWRVGSDASGRFLEIRNSGAGHARLTDVAFVTSGRRSAIAEGLFGYVLPGATMRWPLPQGTTAPGDLSAAINGQQSARIERLPE</sequence>
<dbReference type="GO" id="GO:0030288">
    <property type="term" value="C:outer membrane-bounded periplasmic space"/>
    <property type="evidence" value="ECO:0007669"/>
    <property type="project" value="InterPro"/>
</dbReference>
<dbReference type="InterPro" id="IPR008962">
    <property type="entry name" value="PapD-like_sf"/>
</dbReference>
<accession>A0AAC9AX65</accession>
<reference evidence="2 3" key="2">
    <citation type="journal article" date="2016" name="Genome Announc.">
        <title>Complete Genome Sequence of Sphingopyxis macrogoltabida Strain 203N (NBRC 111659), a Polyethylene Glycol Degrader.</title>
        <authorList>
            <person name="Ohtsubo Y."/>
            <person name="Nonoyama S."/>
            <person name="Nagata Y."/>
            <person name="Numata M."/>
            <person name="Tsuchikane K."/>
            <person name="Hosoyama A."/>
            <person name="Yamazoe A."/>
            <person name="Tsuda M."/>
            <person name="Fujita N."/>
            <person name="Kawai F."/>
        </authorList>
    </citation>
    <scope>NUCLEOTIDE SEQUENCE [LARGE SCALE GENOMIC DNA]</scope>
    <source>
        <strain evidence="2 3">203N</strain>
    </source>
</reference>
<feature type="domain" description="Pili assembly chaperone N-terminal" evidence="1">
    <location>
        <begin position="42"/>
        <end position="149"/>
    </location>
</feature>
<evidence type="ECO:0000313" key="3">
    <source>
        <dbReference type="Proteomes" id="UP000076088"/>
    </source>
</evidence>
<reference evidence="3" key="1">
    <citation type="submission" date="2015-11" db="EMBL/GenBank/DDBJ databases">
        <title>Complete genome sequence of a polyethylene-glycol degrader Sphingopyxis macrogoltabida 203N (NBRC 111659).</title>
        <authorList>
            <person name="Yoshiyuki O."/>
            <person name="Shouta N."/>
            <person name="Nagata Y."/>
            <person name="Numata M."/>
            <person name="Tsuchikane K."/>
            <person name="Hosoyama A."/>
            <person name="Yamazoe A."/>
            <person name="Tsuda M."/>
            <person name="Fujita N."/>
            <person name="Kawai F."/>
        </authorList>
    </citation>
    <scope>NUCLEOTIDE SEQUENCE [LARGE SCALE GENOMIC DNA]</scope>
    <source>
        <strain evidence="3">203N</strain>
    </source>
</reference>
<dbReference type="Proteomes" id="UP000076088">
    <property type="component" value="Chromosome"/>
</dbReference>
<dbReference type="SUPFAM" id="SSF49354">
    <property type="entry name" value="PapD-like"/>
    <property type="match status" value="1"/>
</dbReference>
<dbReference type="PANTHER" id="PTHR30251:SF4">
    <property type="entry name" value="SLR1668 PROTEIN"/>
    <property type="match status" value="1"/>
</dbReference>
<dbReference type="InterPro" id="IPR016147">
    <property type="entry name" value="Pili_assmbl_chaperone_N"/>
</dbReference>
<dbReference type="InterPro" id="IPR013783">
    <property type="entry name" value="Ig-like_fold"/>
</dbReference>
<name>A0AAC9AX65_SPHMC</name>
<dbReference type="EMBL" id="CP013344">
    <property type="protein sequence ID" value="AMU91458.1"/>
    <property type="molecule type" value="Genomic_DNA"/>
</dbReference>
<gene>
    <name evidence="2" type="ORF">ATM17_20795</name>
</gene>
<dbReference type="Pfam" id="PF00345">
    <property type="entry name" value="PapD_N"/>
    <property type="match status" value="1"/>
</dbReference>
<dbReference type="Gene3D" id="2.60.40.10">
    <property type="entry name" value="Immunoglobulins"/>
    <property type="match status" value="1"/>
</dbReference>